<dbReference type="InterPro" id="IPR007630">
    <property type="entry name" value="RNA_pol_sigma70_r4"/>
</dbReference>
<evidence type="ECO:0000313" key="3">
    <source>
        <dbReference type="EMBL" id="XBX73851.1"/>
    </source>
</evidence>
<keyword evidence="1" id="KW-0804">Transcription</keyword>
<dbReference type="GO" id="GO:0000428">
    <property type="term" value="C:DNA-directed RNA polymerase complex"/>
    <property type="evidence" value="ECO:0007669"/>
    <property type="project" value="UniProtKB-KW"/>
</dbReference>
<evidence type="ECO:0000259" key="2">
    <source>
        <dbReference type="PROSITE" id="PS51913"/>
    </source>
</evidence>
<dbReference type="Pfam" id="PF04545">
    <property type="entry name" value="Sigma70_r4"/>
    <property type="match status" value="1"/>
</dbReference>
<dbReference type="RefSeq" id="WP_350342613.1">
    <property type="nucleotide sequence ID" value="NZ_CP158367.1"/>
</dbReference>
<dbReference type="GO" id="GO:0003700">
    <property type="term" value="F:DNA-binding transcription factor activity"/>
    <property type="evidence" value="ECO:0007669"/>
    <property type="project" value="InterPro"/>
</dbReference>
<dbReference type="GO" id="GO:0003899">
    <property type="term" value="F:DNA-directed RNA polymerase activity"/>
    <property type="evidence" value="ECO:0007669"/>
    <property type="project" value="InterPro"/>
</dbReference>
<dbReference type="PROSITE" id="PS51913">
    <property type="entry name" value="HTH_HARE"/>
    <property type="match status" value="1"/>
</dbReference>
<dbReference type="InterPro" id="IPR013324">
    <property type="entry name" value="RNA_pol_sigma_r3/r4-like"/>
</dbReference>
<dbReference type="InterPro" id="IPR036388">
    <property type="entry name" value="WH-like_DNA-bd_sf"/>
</dbReference>
<dbReference type="Gene3D" id="1.10.150.20">
    <property type="entry name" value="5' to 3' exonuclease, C-terminal subdomain"/>
    <property type="match status" value="2"/>
</dbReference>
<dbReference type="SUPFAM" id="SSF47789">
    <property type="entry name" value="C-terminal domain of RNA polymerase alpha subunit"/>
    <property type="match status" value="2"/>
</dbReference>
<dbReference type="EMBL" id="CP158367">
    <property type="protein sequence ID" value="XBX73851.1"/>
    <property type="molecule type" value="Genomic_DNA"/>
</dbReference>
<dbReference type="Gene3D" id="1.10.10.10">
    <property type="entry name" value="Winged helix-like DNA-binding domain superfamily/Winged helix DNA-binding domain"/>
    <property type="match status" value="1"/>
</dbReference>
<reference evidence="3" key="1">
    <citation type="journal article" date="2013" name="Extremophiles">
        <title>Proteinivorax tanatarense gen. nov., sp. nov., an anaerobic, haloalkaliphilic, proteolytic bacterium isolated from a decaying algal bloom, and proposal of Proteinivoraceae fam. nov.</title>
        <authorList>
            <person name="Kevbrin V."/>
            <person name="Boltyanskaya Y."/>
            <person name="Zhilina T."/>
            <person name="Kolganova T."/>
            <person name="Lavrentjeva E."/>
            <person name="Kuznetsov B."/>
        </authorList>
    </citation>
    <scope>NUCLEOTIDE SEQUENCE</scope>
    <source>
        <strain evidence="3">Z-910T</strain>
    </source>
</reference>
<evidence type="ECO:0000256" key="1">
    <source>
        <dbReference type="ARBA" id="ARBA00023163"/>
    </source>
</evidence>
<dbReference type="SUPFAM" id="SSF88659">
    <property type="entry name" value="Sigma3 and sigma4 domains of RNA polymerase sigma factors"/>
    <property type="match status" value="1"/>
</dbReference>
<dbReference type="GO" id="GO:0006352">
    <property type="term" value="P:DNA-templated transcription initiation"/>
    <property type="evidence" value="ECO:0007669"/>
    <property type="project" value="InterPro"/>
</dbReference>
<dbReference type="AlphaFoldDB" id="A0AAU7VIM5"/>
<dbReference type="InterPro" id="IPR011260">
    <property type="entry name" value="RNAP_asu_C"/>
</dbReference>
<proteinExistence type="predicted"/>
<dbReference type="Pfam" id="PF03118">
    <property type="entry name" value="RNA_pol_A_CTD"/>
    <property type="match status" value="2"/>
</dbReference>
<sequence length="599" mass="69762">MSEFFESNVLFKPISKLGLSARAQRVLNDKEIKTLGQLALMDEEELVKTTNCGEYTIQEIKETLKRQLGKGTTIKSDTSINDIGLSSRAKNCLKKCGVYNVKELLNISVRELLSIKNLGNKSAEEIMYKINLIIEEEKDAKKWKNKFWGQRTGIGDEREKLLSLLIGQYPIHLLPLEEEILDVCYREDIKNLSQLVCLDEFELYKEYKGRMFNKLFSVNCALLKQLPFLNKANERNLNYREIESLLHILRDYLLTKDGDLWIERVFDGIDTREFKMLSLFYGLDGEICTLQEIGDRYGLTRARIQQIIKKMKAKIMSNIYFSNIHFIAWLHVYTLVQGGVLTHDHFTNELNTYLKVPSINIANFSSMILDIDPMYQQINYDVWGMGVLPLEHYSELIKTGVDILQKGSYKEKELLNILKDREIYLTLNRRYTPVSGMLDNFIPACLASANCFEVNSQGNVNFEEREGTKVNIIINTLRREGRALHYKEIIKKANQRDGQSITTQYARAILANHKDVFARVGRGIYGLVEWGIKEYPHIADYIYDILKEQKEPMYYKKIARIVGQTHFTKEQTIYNALTQDHRFKRYKSGYYTLRKPRNI</sequence>
<name>A0AAU7VIM5_9FIRM</name>
<protein>
    <submittedName>
        <fullName evidence="3">DNA-directed RNA polymerase subunit alpha C-terminal domain-containing protein</fullName>
    </submittedName>
</protein>
<accession>A0AAU7VIM5</accession>
<organism evidence="3">
    <name type="scientific">Proteinivorax tanatarense</name>
    <dbReference type="NCBI Taxonomy" id="1260629"/>
    <lineage>
        <taxon>Bacteria</taxon>
        <taxon>Bacillati</taxon>
        <taxon>Bacillota</taxon>
        <taxon>Clostridia</taxon>
        <taxon>Eubacteriales</taxon>
        <taxon>Proteinivoracaceae</taxon>
        <taxon>Proteinivorax</taxon>
    </lineage>
</organism>
<reference evidence="3" key="2">
    <citation type="submission" date="2024-06" db="EMBL/GenBank/DDBJ databases">
        <authorList>
            <person name="Petrova K.O."/>
            <person name="Toshchakov S.V."/>
            <person name="Boltjanskaja Y.V."/>
            <person name="Kevbrin V."/>
        </authorList>
    </citation>
    <scope>NUCLEOTIDE SEQUENCE</scope>
    <source>
        <strain evidence="3">Z-910T</strain>
    </source>
</reference>
<dbReference type="Gene3D" id="1.10.10.1250">
    <property type="entry name" value="RNA polymerase, subunit delta, N-terminal domain"/>
    <property type="match status" value="1"/>
</dbReference>
<dbReference type="InterPro" id="IPR007759">
    <property type="entry name" value="Asxl_HARE-HTH"/>
</dbReference>
<dbReference type="GO" id="GO:0003677">
    <property type="term" value="F:DNA binding"/>
    <property type="evidence" value="ECO:0007669"/>
    <property type="project" value="InterPro"/>
</dbReference>
<gene>
    <name evidence="3" type="ORF">PRVXT_001862</name>
</gene>
<dbReference type="InterPro" id="IPR038087">
    <property type="entry name" value="RNAP_delta_N_dom_sf"/>
</dbReference>
<keyword evidence="3" id="KW-0240">DNA-directed RNA polymerase</keyword>
<feature type="domain" description="HTH HARE-type" evidence="2">
    <location>
        <begin position="467"/>
        <end position="530"/>
    </location>
</feature>